<gene>
    <name evidence="2" type="ordered locus">Tsac_2781</name>
</gene>
<evidence type="ECO:0000313" key="2">
    <source>
        <dbReference type="EMBL" id="AFK94328.1"/>
    </source>
</evidence>
<dbReference type="BioCyc" id="TSAC1094508:GLMA-2827-MONOMER"/>
<name>I3WBX7_THESW</name>
<keyword evidence="2" id="KW-0614">Plasmid</keyword>
<dbReference type="AlphaFoldDB" id="I3WBX7"/>
<dbReference type="Proteomes" id="UP000006178">
    <property type="component" value="Plasmid pMU3262"/>
</dbReference>
<dbReference type="Pfam" id="PF14208">
    <property type="entry name" value="DUF4320"/>
    <property type="match status" value="1"/>
</dbReference>
<evidence type="ECO:0008006" key="4">
    <source>
        <dbReference type="Google" id="ProtNLM"/>
    </source>
</evidence>
<sequence length="134" mass="14853">MINLLKNQKGDLTIELLISIPIILVLLIVAINFFSIMNIQLKLDNLTRQAIRIVEVEGGLTQSEINNINSQLSGMGLDVSKASIEGSYYPVQLRNPVYITIKYTASFTVPFFNIEVGGINLGAKMEGSSEKFFK</sequence>
<dbReference type="PATRIC" id="fig|1094508.3.peg.2810"/>
<reference evidence="2 3" key="1">
    <citation type="journal article" date="2014" name="Appl. Environ. Microbiol.">
        <title>Profile of Secreted Hydrolases, Associated Proteins, and SlpA in Thermoanaerobacterium saccharolyticum during the Degradation of Hemicellulose.</title>
        <authorList>
            <person name="Currie D.H."/>
            <person name="Guss A.M."/>
            <person name="Herring C.D."/>
            <person name="Giannone R.J."/>
            <person name="Johnson C.M."/>
            <person name="Lankford P.K."/>
            <person name="Brown S.D."/>
            <person name="Hettich R.L."/>
            <person name="Lynd L.R."/>
        </authorList>
    </citation>
    <scope>NUCLEOTIDE SEQUENCE [LARGE SCALE GENOMIC DNA]</scope>
    <source>
        <strain evidence="3">DSM 8691 / JW/SL-YS485</strain>
    </source>
</reference>
<keyword evidence="1" id="KW-0812">Transmembrane</keyword>
<evidence type="ECO:0000256" key="1">
    <source>
        <dbReference type="SAM" id="Phobius"/>
    </source>
</evidence>
<geneLocation type="plasmid" evidence="2 3">
    <name>pMU3262</name>
</geneLocation>
<feature type="transmembrane region" description="Helical" evidence="1">
    <location>
        <begin position="12"/>
        <end position="34"/>
    </location>
</feature>
<keyword evidence="3" id="KW-1185">Reference proteome</keyword>
<keyword evidence="1" id="KW-1133">Transmembrane helix</keyword>
<dbReference type="KEGG" id="tsh:Tsac_2781"/>
<protein>
    <recommendedName>
        <fullName evidence="4">TadE family protein</fullName>
    </recommendedName>
</protein>
<proteinExistence type="predicted"/>
<organism evidence="2 3">
    <name type="scientific">Thermoanaerobacterium saccharolyticum (strain DSM 8691 / JW/SL-YS485)</name>
    <dbReference type="NCBI Taxonomy" id="1094508"/>
    <lineage>
        <taxon>Bacteria</taxon>
        <taxon>Bacillati</taxon>
        <taxon>Bacillota</taxon>
        <taxon>Clostridia</taxon>
        <taxon>Thermoanaerobacterales</taxon>
        <taxon>Thermoanaerobacteraceae</taxon>
        <taxon>Thermoanaerobacterium</taxon>
    </lineage>
</organism>
<dbReference type="RefSeq" id="WP_014759599.1">
    <property type="nucleotide sequence ID" value="NC_017998.1"/>
</dbReference>
<accession>I3WBX7</accession>
<dbReference type="InterPro" id="IPR025469">
    <property type="entry name" value="DUF4320"/>
</dbReference>
<keyword evidence="1" id="KW-0472">Membrane</keyword>
<evidence type="ECO:0000313" key="3">
    <source>
        <dbReference type="Proteomes" id="UP000006178"/>
    </source>
</evidence>
<dbReference type="EMBL" id="CP003185">
    <property type="protein sequence ID" value="AFK94328.1"/>
    <property type="molecule type" value="Genomic_DNA"/>
</dbReference>